<dbReference type="InterPro" id="IPR001078">
    <property type="entry name" value="2-oxoacid_DH_actylTfrase"/>
</dbReference>
<keyword evidence="2" id="KW-0808">Transferase</keyword>
<dbReference type="Pfam" id="PF00198">
    <property type="entry name" value="2-oxoacid_dh"/>
    <property type="match status" value="1"/>
</dbReference>
<dbReference type="AlphaFoldDB" id="X1VHS7"/>
<proteinExistence type="predicted"/>
<sequence length="123" mass="13093">VNSSLIDNEIKIWESINIGVAVALEEGLIVPVVKDADKKSLAEISKTVRELAGKAIEGKLVPDEVTGGTFTLTNLGAAGTGWRFETAIINQPESAILGTGGITERAVIRDGQIIIRPIMTYSF</sequence>
<dbReference type="EMBL" id="BARW01040444">
    <property type="protein sequence ID" value="GAJ18027.1"/>
    <property type="molecule type" value="Genomic_DNA"/>
</dbReference>
<feature type="non-terminal residue" evidence="6">
    <location>
        <position position="123"/>
    </location>
</feature>
<evidence type="ECO:0000313" key="5">
    <source>
        <dbReference type="EMBL" id="GAJ18027.1"/>
    </source>
</evidence>
<comment type="caution">
    <text evidence="6">The sequence shown here is derived from an EMBL/GenBank/DDBJ whole genome shotgun (WGS) entry which is preliminary data.</text>
</comment>
<accession>X1VHS7</accession>
<comment type="cofactor">
    <cofactor evidence="1">
        <name>(R)-lipoate</name>
        <dbReference type="ChEBI" id="CHEBI:83088"/>
    </cofactor>
</comment>
<feature type="non-terminal residue" evidence="6">
    <location>
        <position position="1"/>
    </location>
</feature>
<dbReference type="SUPFAM" id="SSF52777">
    <property type="entry name" value="CoA-dependent acyltransferases"/>
    <property type="match status" value="1"/>
</dbReference>
<dbReference type="GO" id="GO:0031405">
    <property type="term" value="F:lipoic acid binding"/>
    <property type="evidence" value="ECO:0007669"/>
    <property type="project" value="TreeGrafter"/>
</dbReference>
<dbReference type="GO" id="GO:0016407">
    <property type="term" value="F:acetyltransferase activity"/>
    <property type="evidence" value="ECO:0007669"/>
    <property type="project" value="TreeGrafter"/>
</dbReference>
<dbReference type="GO" id="GO:0005737">
    <property type="term" value="C:cytoplasm"/>
    <property type="evidence" value="ECO:0007669"/>
    <property type="project" value="TreeGrafter"/>
</dbReference>
<reference evidence="6" key="1">
    <citation type="journal article" date="2014" name="Front. Microbiol.">
        <title>High frequency of phylogenetically diverse reductive dehalogenase-homologous genes in deep subseafloor sedimentary metagenomes.</title>
        <authorList>
            <person name="Kawai M."/>
            <person name="Futagami T."/>
            <person name="Toyoda A."/>
            <person name="Takaki Y."/>
            <person name="Nishi S."/>
            <person name="Hori S."/>
            <person name="Arai W."/>
            <person name="Tsubouchi T."/>
            <person name="Morono Y."/>
            <person name="Uchiyama I."/>
            <person name="Ito T."/>
            <person name="Fujiyama A."/>
            <person name="Inagaki F."/>
            <person name="Takami H."/>
        </authorList>
    </citation>
    <scope>NUCLEOTIDE SEQUENCE</scope>
    <source>
        <strain evidence="6">Expedition CK06-06</strain>
    </source>
</reference>
<dbReference type="PANTHER" id="PTHR43178:SF5">
    <property type="entry name" value="LIPOAMIDE ACYLTRANSFERASE COMPONENT OF BRANCHED-CHAIN ALPHA-KETO ACID DEHYDROGENASE COMPLEX, MITOCHONDRIAL"/>
    <property type="match status" value="1"/>
</dbReference>
<dbReference type="InterPro" id="IPR050743">
    <property type="entry name" value="2-oxoacid_DH_E2_comp"/>
</dbReference>
<organism evidence="6">
    <name type="scientific">marine sediment metagenome</name>
    <dbReference type="NCBI Taxonomy" id="412755"/>
    <lineage>
        <taxon>unclassified sequences</taxon>
        <taxon>metagenomes</taxon>
        <taxon>ecological metagenomes</taxon>
    </lineage>
</organism>
<gene>
    <name evidence="5" type="ORF">S12H4_61107</name>
    <name evidence="6" type="ORF">S12H4_61112</name>
</gene>
<dbReference type="PANTHER" id="PTHR43178">
    <property type="entry name" value="DIHYDROLIPOAMIDE ACETYLTRANSFERASE COMPONENT OF PYRUVATE DEHYDROGENASE COMPLEX"/>
    <property type="match status" value="1"/>
</dbReference>
<evidence type="ECO:0000256" key="2">
    <source>
        <dbReference type="ARBA" id="ARBA00022679"/>
    </source>
</evidence>
<protein>
    <recommendedName>
        <fullName evidence="4">2-oxoacid dehydrogenase acyltransferase catalytic domain-containing protein</fullName>
    </recommendedName>
</protein>
<feature type="domain" description="2-oxoacid dehydrogenase acyltransferase catalytic" evidence="4">
    <location>
        <begin position="1"/>
        <end position="122"/>
    </location>
</feature>
<evidence type="ECO:0000313" key="6">
    <source>
        <dbReference type="EMBL" id="GAJ18067.1"/>
    </source>
</evidence>
<keyword evidence="3" id="KW-0012">Acyltransferase</keyword>
<evidence type="ECO:0000256" key="3">
    <source>
        <dbReference type="ARBA" id="ARBA00023315"/>
    </source>
</evidence>
<dbReference type="Gene3D" id="3.30.559.10">
    <property type="entry name" value="Chloramphenicol acetyltransferase-like domain"/>
    <property type="match status" value="1"/>
</dbReference>
<evidence type="ECO:0000256" key="1">
    <source>
        <dbReference type="ARBA" id="ARBA00001938"/>
    </source>
</evidence>
<dbReference type="InterPro" id="IPR023213">
    <property type="entry name" value="CAT-like_dom_sf"/>
</dbReference>
<name>X1VHS7_9ZZZZ</name>
<evidence type="ECO:0000259" key="4">
    <source>
        <dbReference type="Pfam" id="PF00198"/>
    </source>
</evidence>
<dbReference type="EMBL" id="BARW01040450">
    <property type="protein sequence ID" value="GAJ18067.1"/>
    <property type="molecule type" value="Genomic_DNA"/>
</dbReference>